<evidence type="ECO:0000256" key="17">
    <source>
        <dbReference type="ARBA" id="ARBA00031847"/>
    </source>
</evidence>
<evidence type="ECO:0000256" key="16">
    <source>
        <dbReference type="ARBA" id="ARBA00023242"/>
    </source>
</evidence>
<reference evidence="19" key="1">
    <citation type="submission" date="2022-10" db="EMBL/GenBank/DDBJ databases">
        <authorList>
            <person name="Byrne P K."/>
        </authorList>
    </citation>
    <scope>NUCLEOTIDE SEQUENCE</scope>
    <source>
        <strain evidence="19">IFO1815</strain>
    </source>
</reference>
<keyword evidence="15" id="KW-0234">DNA repair</keyword>
<dbReference type="InterPro" id="IPR024193">
    <property type="entry name" value="Ku80"/>
</dbReference>
<evidence type="ECO:0000256" key="13">
    <source>
        <dbReference type="ARBA" id="ARBA00023125"/>
    </source>
</evidence>
<comment type="similarity">
    <text evidence="3">Belongs to the ku80 family.</text>
</comment>
<keyword evidence="14" id="KW-0233">DNA recombination</keyword>
<evidence type="ECO:0000313" key="19">
    <source>
        <dbReference type="EMBL" id="CAI4035580.1"/>
    </source>
</evidence>
<dbReference type="InterPro" id="IPR005161">
    <property type="entry name" value="Ku_N"/>
</dbReference>
<organism evidence="19 20">
    <name type="scientific">Saccharomyces mikatae IFO 1815</name>
    <dbReference type="NCBI Taxonomy" id="226126"/>
    <lineage>
        <taxon>Eukaryota</taxon>
        <taxon>Fungi</taxon>
        <taxon>Dikarya</taxon>
        <taxon>Ascomycota</taxon>
        <taxon>Saccharomycotina</taxon>
        <taxon>Saccharomycetes</taxon>
        <taxon>Saccharomycetales</taxon>
        <taxon>Saccharomycetaceae</taxon>
        <taxon>Saccharomyces</taxon>
    </lineage>
</organism>
<evidence type="ECO:0000256" key="6">
    <source>
        <dbReference type="ARBA" id="ARBA00022454"/>
    </source>
</evidence>
<dbReference type="Proteomes" id="UP001161438">
    <property type="component" value="Chromosome 13"/>
</dbReference>
<evidence type="ECO:0000256" key="9">
    <source>
        <dbReference type="ARBA" id="ARBA00022801"/>
    </source>
</evidence>
<keyword evidence="20" id="KW-1185">Reference proteome</keyword>
<dbReference type="GO" id="GO:0003690">
    <property type="term" value="F:double-stranded DNA binding"/>
    <property type="evidence" value="ECO:0007669"/>
    <property type="project" value="TreeGrafter"/>
</dbReference>
<evidence type="ECO:0000256" key="12">
    <source>
        <dbReference type="ARBA" id="ARBA00022895"/>
    </source>
</evidence>
<dbReference type="InterPro" id="IPR006164">
    <property type="entry name" value="DNA_bd_Ku70/Ku80"/>
</dbReference>
<dbReference type="SUPFAM" id="SSF53300">
    <property type="entry name" value="vWA-like"/>
    <property type="match status" value="1"/>
</dbReference>
<evidence type="ECO:0000256" key="10">
    <source>
        <dbReference type="ARBA" id="ARBA00022806"/>
    </source>
</evidence>
<dbReference type="PANTHER" id="PTHR12604">
    <property type="entry name" value="KU AUTOANTIGEN DNA HELICASE"/>
    <property type="match status" value="1"/>
</dbReference>
<evidence type="ECO:0000256" key="8">
    <source>
        <dbReference type="ARBA" id="ARBA00022763"/>
    </source>
</evidence>
<evidence type="ECO:0000313" key="20">
    <source>
        <dbReference type="Proteomes" id="UP001161438"/>
    </source>
</evidence>
<keyword evidence="9" id="KW-0378">Hydrolase</keyword>
<proteinExistence type="inferred from homology"/>
<dbReference type="GO" id="GO:0003684">
    <property type="term" value="F:damaged DNA binding"/>
    <property type="evidence" value="ECO:0007669"/>
    <property type="project" value="InterPro"/>
</dbReference>
<gene>
    <name evidence="19" type="primary">SMKI13G2300</name>
    <name evidence="19" type="ORF">SMKI_13G2300</name>
</gene>
<protein>
    <recommendedName>
        <fullName evidence="5">ATP-dependent DNA helicase II subunit 2</fullName>
        <ecNumber evidence="4">3.6.4.12</ecNumber>
    </recommendedName>
    <alternativeName>
        <fullName evidence="17">ATP-dependent DNA helicase II subunit Ku80</fullName>
    </alternativeName>
</protein>
<sequence>MSSESTTFIIDVSPSMLKNDNVSKSMAYLEYTLLNKSKKSRKTDWISCYLANCPLSENSQEVPNVYQVQTFLAPVTTTGTIKFIRRLKQYCDQHIQDTPVEDLQSMIQCLLVASLDIRQQFKARKILKQIVVFTDNLDELDITEEEIDVLVEELNARIILVDCGKNVQNEKKQSNWLKLVKAIPNSRIYNINELLIEITSPATSIVKPVRLFSGELRLGADILSTQTLTSTDSTQDENCLCIKVEAFPATKAVSGLNRKTVVKVGDSQKKERYVGVKSVIEYEIHNAEKGKKGNEGDRPTSSYIPVTISKDSVTKAYRYGTDYIVLPSVLVDQTVYETFPGLDLRGFLDKEALPRYYLTSESSFIIADTRLGCLSDSMAFGALVDVMLENRKIAVARYVSKKDSEVNMCALCPVLIEHSNINSEKKVVKSLTLCRLPFAEDERVTDFPKLLNRTTTSGAPLEKETAEHEIDELMERFVDAMDTDDLPEISPDNYFQPINEVTTDTSLPLPSVKEENEANKLDPLRIPTVFIYRQQQVLLEWIHQLMINDSKEFEIPDLPDSLKKKISPYIHKKFDSTKLVEILQIKKVDKFKVAFELKNELEREKIPDLETLLKRGEQRSAESKHL</sequence>
<dbReference type="PANTHER" id="PTHR12604:SF4">
    <property type="entry name" value="X-RAY REPAIR CROSS-COMPLEMENTING PROTEIN 5"/>
    <property type="match status" value="1"/>
</dbReference>
<keyword evidence="11" id="KW-0067">ATP-binding</keyword>
<dbReference type="GO" id="GO:0006310">
    <property type="term" value="P:DNA recombination"/>
    <property type="evidence" value="ECO:0007669"/>
    <property type="project" value="UniProtKB-KW"/>
</dbReference>
<accession>A0AA35NCF4</accession>
<evidence type="ECO:0000256" key="14">
    <source>
        <dbReference type="ARBA" id="ARBA00023172"/>
    </source>
</evidence>
<comment type="subcellular location">
    <subcellularLocation>
        <location evidence="2">Chromosome</location>
        <location evidence="2">Telomere</location>
    </subcellularLocation>
    <subcellularLocation>
        <location evidence="1">Nucleus</location>
    </subcellularLocation>
</comment>
<keyword evidence="8" id="KW-0227">DNA damage</keyword>
<dbReference type="AlphaFoldDB" id="A0AA35NCF4"/>
<dbReference type="RefSeq" id="XP_056078700.1">
    <property type="nucleotide sequence ID" value="XM_056224821.1"/>
</dbReference>
<evidence type="ECO:0000256" key="1">
    <source>
        <dbReference type="ARBA" id="ARBA00004123"/>
    </source>
</evidence>
<dbReference type="Pfam" id="PF03731">
    <property type="entry name" value="Ku_N"/>
    <property type="match status" value="1"/>
</dbReference>
<dbReference type="GO" id="GO:0005524">
    <property type="term" value="F:ATP binding"/>
    <property type="evidence" value="ECO:0007669"/>
    <property type="project" value="UniProtKB-KW"/>
</dbReference>
<keyword evidence="10" id="KW-0347">Helicase</keyword>
<dbReference type="Pfam" id="PF02735">
    <property type="entry name" value="Ku"/>
    <property type="match status" value="1"/>
</dbReference>
<dbReference type="CDD" id="cd00873">
    <property type="entry name" value="KU80"/>
    <property type="match status" value="1"/>
</dbReference>
<evidence type="ECO:0000256" key="3">
    <source>
        <dbReference type="ARBA" id="ARBA00007726"/>
    </source>
</evidence>
<evidence type="ECO:0000256" key="5">
    <source>
        <dbReference type="ARBA" id="ARBA00021792"/>
    </source>
</evidence>
<evidence type="ECO:0000256" key="7">
    <source>
        <dbReference type="ARBA" id="ARBA00022741"/>
    </source>
</evidence>
<dbReference type="FunFam" id="2.40.290.10:FF:000009">
    <property type="entry name" value="ATP-dependent DNA helicase II subunit 2"/>
    <property type="match status" value="1"/>
</dbReference>
<keyword evidence="7" id="KW-0547">Nucleotide-binding</keyword>
<name>A0AA35NCF4_SACMI</name>
<keyword evidence="16" id="KW-0539">Nucleus</keyword>
<evidence type="ECO:0000256" key="2">
    <source>
        <dbReference type="ARBA" id="ARBA00004574"/>
    </source>
</evidence>
<dbReference type="GO" id="GO:0006303">
    <property type="term" value="P:double-strand break repair via nonhomologous end joining"/>
    <property type="evidence" value="ECO:0007669"/>
    <property type="project" value="InterPro"/>
</dbReference>
<dbReference type="SUPFAM" id="SSF100939">
    <property type="entry name" value="SPOC domain-like"/>
    <property type="match status" value="1"/>
</dbReference>
<dbReference type="GO" id="GO:0000781">
    <property type="term" value="C:chromosome, telomeric region"/>
    <property type="evidence" value="ECO:0007669"/>
    <property type="project" value="UniProtKB-SubCell"/>
</dbReference>
<dbReference type="GO" id="GO:0003678">
    <property type="term" value="F:DNA helicase activity"/>
    <property type="evidence" value="ECO:0007669"/>
    <property type="project" value="UniProtKB-EC"/>
</dbReference>
<dbReference type="InterPro" id="IPR036465">
    <property type="entry name" value="vWFA_dom_sf"/>
</dbReference>
<dbReference type="EMBL" id="OX365769">
    <property type="protein sequence ID" value="CAI4035580.1"/>
    <property type="molecule type" value="Genomic_DNA"/>
</dbReference>
<dbReference type="InterPro" id="IPR016194">
    <property type="entry name" value="SPOC-like_C_dom_sf"/>
</dbReference>
<dbReference type="Gene3D" id="2.40.290.10">
    <property type="match status" value="1"/>
</dbReference>
<keyword evidence="12" id="KW-0779">Telomere</keyword>
<evidence type="ECO:0000256" key="11">
    <source>
        <dbReference type="ARBA" id="ARBA00022840"/>
    </source>
</evidence>
<dbReference type="GO" id="GO:0016787">
    <property type="term" value="F:hydrolase activity"/>
    <property type="evidence" value="ECO:0007669"/>
    <property type="project" value="UniProtKB-KW"/>
</dbReference>
<keyword evidence="6" id="KW-0158">Chromosome</keyword>
<evidence type="ECO:0000256" key="15">
    <source>
        <dbReference type="ARBA" id="ARBA00023204"/>
    </source>
</evidence>
<evidence type="ECO:0000259" key="18">
    <source>
        <dbReference type="SMART" id="SM00559"/>
    </source>
</evidence>
<feature type="domain" description="Ku" evidence="18">
    <location>
        <begin position="305"/>
        <end position="453"/>
    </location>
</feature>
<dbReference type="Gene3D" id="3.40.50.410">
    <property type="entry name" value="von Willebrand factor, type A domain"/>
    <property type="match status" value="1"/>
</dbReference>
<dbReference type="EC" id="3.6.4.12" evidence="4"/>
<dbReference type="GeneID" id="80920454"/>
<dbReference type="GO" id="GO:0043564">
    <property type="term" value="C:Ku70:Ku80 complex"/>
    <property type="evidence" value="ECO:0007669"/>
    <property type="project" value="InterPro"/>
</dbReference>
<keyword evidence="13" id="KW-0238">DNA-binding</keyword>
<dbReference type="GO" id="GO:0000723">
    <property type="term" value="P:telomere maintenance"/>
    <property type="evidence" value="ECO:0007669"/>
    <property type="project" value="InterPro"/>
</dbReference>
<dbReference type="SMART" id="SM00559">
    <property type="entry name" value="Ku78"/>
    <property type="match status" value="1"/>
</dbReference>
<evidence type="ECO:0000256" key="4">
    <source>
        <dbReference type="ARBA" id="ARBA00012551"/>
    </source>
</evidence>
<dbReference type="GO" id="GO:0042162">
    <property type="term" value="F:telomeric DNA binding"/>
    <property type="evidence" value="ECO:0007669"/>
    <property type="project" value="InterPro"/>
</dbReference>